<evidence type="ECO:0000256" key="1">
    <source>
        <dbReference type="SAM" id="MobiDB-lite"/>
    </source>
</evidence>
<proteinExistence type="predicted"/>
<name>A0A9R1PFK7_TRITD</name>
<reference evidence="2 3" key="1">
    <citation type="submission" date="2017-09" db="EMBL/GenBank/DDBJ databases">
        <authorList>
            <consortium name="International Durum Wheat Genome Sequencing Consortium (IDWGSC)"/>
            <person name="Milanesi L."/>
        </authorList>
    </citation>
    <scope>NUCLEOTIDE SEQUENCE [LARGE SCALE GENOMIC DNA]</scope>
    <source>
        <strain evidence="3">cv. Svevo</strain>
    </source>
</reference>
<dbReference type="AlphaFoldDB" id="A0A9R1PFK7"/>
<accession>A0A9R1PFK7</accession>
<keyword evidence="3" id="KW-1185">Reference proteome</keyword>
<feature type="region of interest" description="Disordered" evidence="1">
    <location>
        <begin position="108"/>
        <end position="128"/>
    </location>
</feature>
<sequence>MELDMYNMVVQADGSVTYQLTDPTTWGAWAHDGHRLWASMSEDFWLYEYKVVSTPQLFDDLTLQATPNRLRMLSLYSAITGDDVFSSPVATASAVATAATTMPTLRAPLPANEDGHEEDTKSVHYADDEDSLLNDYPHRDLIMDFMR</sequence>
<dbReference type="Gramene" id="TRITD2Bv1G042060.2">
    <property type="protein sequence ID" value="TRITD2Bv1G042060.2"/>
    <property type="gene ID" value="TRITD2Bv1G042060"/>
</dbReference>
<organism evidence="2 3">
    <name type="scientific">Triticum turgidum subsp. durum</name>
    <name type="common">Durum wheat</name>
    <name type="synonym">Triticum durum</name>
    <dbReference type="NCBI Taxonomy" id="4567"/>
    <lineage>
        <taxon>Eukaryota</taxon>
        <taxon>Viridiplantae</taxon>
        <taxon>Streptophyta</taxon>
        <taxon>Embryophyta</taxon>
        <taxon>Tracheophyta</taxon>
        <taxon>Spermatophyta</taxon>
        <taxon>Magnoliopsida</taxon>
        <taxon>Liliopsida</taxon>
        <taxon>Poales</taxon>
        <taxon>Poaceae</taxon>
        <taxon>BOP clade</taxon>
        <taxon>Pooideae</taxon>
        <taxon>Triticodae</taxon>
        <taxon>Triticeae</taxon>
        <taxon>Triticinae</taxon>
        <taxon>Triticum</taxon>
    </lineage>
</organism>
<protein>
    <submittedName>
        <fullName evidence="2">Uncharacterized protein</fullName>
    </submittedName>
</protein>
<evidence type="ECO:0000313" key="2">
    <source>
        <dbReference type="EMBL" id="VAH42531.1"/>
    </source>
</evidence>
<gene>
    <name evidence="2" type="ORF">TRITD_2Bv1G042060</name>
</gene>
<dbReference type="EMBL" id="LT934114">
    <property type="protein sequence ID" value="VAH42531.1"/>
    <property type="molecule type" value="Genomic_DNA"/>
</dbReference>
<dbReference type="Proteomes" id="UP000324705">
    <property type="component" value="Chromosome 2B"/>
</dbReference>
<evidence type="ECO:0000313" key="3">
    <source>
        <dbReference type="Proteomes" id="UP000324705"/>
    </source>
</evidence>